<comment type="caution">
    <text evidence="5">The sequence shown here is derived from an EMBL/GenBank/DDBJ whole genome shotgun (WGS) entry which is preliminary data.</text>
</comment>
<dbReference type="InterPro" id="IPR011701">
    <property type="entry name" value="MFS"/>
</dbReference>
<dbReference type="OrthoDB" id="9773404at2"/>
<dbReference type="PROSITE" id="PS50850">
    <property type="entry name" value="MFS"/>
    <property type="match status" value="1"/>
</dbReference>
<accession>A0A2N8HBT3</accession>
<dbReference type="PANTHER" id="PTHR11662">
    <property type="entry name" value="SOLUTE CARRIER FAMILY 17"/>
    <property type="match status" value="1"/>
</dbReference>
<name>A0A2N8HBT3_9BACT</name>
<evidence type="ECO:0000256" key="1">
    <source>
        <dbReference type="ARBA" id="ARBA00004141"/>
    </source>
</evidence>
<dbReference type="SUPFAM" id="SSF103473">
    <property type="entry name" value="MFS general substrate transporter"/>
    <property type="match status" value="1"/>
</dbReference>
<dbReference type="GO" id="GO:0016020">
    <property type="term" value="C:membrane"/>
    <property type="evidence" value="ECO:0007669"/>
    <property type="project" value="UniProtKB-SubCell"/>
</dbReference>
<evidence type="ECO:0000313" key="6">
    <source>
        <dbReference type="Proteomes" id="UP000236000"/>
    </source>
</evidence>
<dbReference type="InterPro" id="IPR050382">
    <property type="entry name" value="MFS_Na/Anion_cotransporter"/>
</dbReference>
<dbReference type="Pfam" id="PF07690">
    <property type="entry name" value="MFS_1"/>
    <property type="match status" value="1"/>
</dbReference>
<evidence type="ECO:0000256" key="4">
    <source>
        <dbReference type="ARBA" id="ARBA00023136"/>
    </source>
</evidence>
<organism evidence="5 6">
    <name type="scientific">Akkermansia muciniphila</name>
    <dbReference type="NCBI Taxonomy" id="239935"/>
    <lineage>
        <taxon>Bacteria</taxon>
        <taxon>Pseudomonadati</taxon>
        <taxon>Verrucomicrobiota</taxon>
        <taxon>Verrucomicrobiia</taxon>
        <taxon>Verrucomicrobiales</taxon>
        <taxon>Akkermansiaceae</taxon>
        <taxon>Akkermansia</taxon>
    </lineage>
</organism>
<dbReference type="EMBL" id="PJKA01000013">
    <property type="protein sequence ID" value="PNC17307.1"/>
    <property type="molecule type" value="Genomic_DNA"/>
</dbReference>
<evidence type="ECO:0000256" key="2">
    <source>
        <dbReference type="ARBA" id="ARBA00022692"/>
    </source>
</evidence>
<reference evidence="5 6" key="1">
    <citation type="journal article" date="2017" name="BMC Genomics">
        <title>Genome sequencing of 39 Akkermansia muciniphila isolates reveals its population structure, genomic and functional diverisity, and global distribution in mammalian gut microbiotas.</title>
        <authorList>
            <person name="Guo X."/>
            <person name="Li S."/>
            <person name="Zhang J."/>
            <person name="Wu F."/>
            <person name="Li X."/>
            <person name="Wu D."/>
            <person name="Zhang M."/>
            <person name="Ou Z."/>
            <person name="Jie Z."/>
            <person name="Yan Q."/>
            <person name="Li P."/>
            <person name="Yi J."/>
            <person name="Peng Y."/>
        </authorList>
    </citation>
    <scope>NUCLEOTIDE SEQUENCE [LARGE SCALE GENOMIC DNA]</scope>
    <source>
        <strain evidence="5 6">GP24</strain>
    </source>
</reference>
<evidence type="ECO:0000256" key="3">
    <source>
        <dbReference type="ARBA" id="ARBA00022989"/>
    </source>
</evidence>
<evidence type="ECO:0000313" key="5">
    <source>
        <dbReference type="EMBL" id="PNC17307.1"/>
    </source>
</evidence>
<protein>
    <submittedName>
        <fullName evidence="5">MFS transporter</fullName>
    </submittedName>
</protein>
<proteinExistence type="predicted"/>
<gene>
    <name evidence="5" type="ORF">CXU22_11890</name>
</gene>
<dbReference type="Gene3D" id="1.20.1250.20">
    <property type="entry name" value="MFS general substrate transporter like domains"/>
    <property type="match status" value="2"/>
</dbReference>
<dbReference type="Proteomes" id="UP000236000">
    <property type="component" value="Unassembled WGS sequence"/>
</dbReference>
<keyword evidence="2" id="KW-0812">Transmembrane</keyword>
<dbReference type="PANTHER" id="PTHR11662:SF285">
    <property type="entry name" value="HEXURONATE TRANSPORTER"/>
    <property type="match status" value="1"/>
</dbReference>
<dbReference type="InterPro" id="IPR020846">
    <property type="entry name" value="MFS_dom"/>
</dbReference>
<keyword evidence="3" id="KW-1133">Transmembrane helix</keyword>
<dbReference type="RefSeq" id="WP_102715734.1">
    <property type="nucleotide sequence ID" value="NZ_CABMLK010000003.1"/>
</dbReference>
<dbReference type="GO" id="GO:0015134">
    <property type="term" value="F:hexuronate transmembrane transporter activity"/>
    <property type="evidence" value="ECO:0007669"/>
    <property type="project" value="TreeGrafter"/>
</dbReference>
<sequence length="426" mass="47129">MLQEQPRQDSFRWMILFMLFAATTINYLDRQILSILKPILDQELGWTDAQYGMIMSIFQASYAVGLTMFGWIIDKYGARMGFAISIIWWSVGALSHAFAVGVKSMGLSRVILGLGEGGNFPASIKTVTNWFSSGERVFATTLFNSGANVGALVAPATIPFIAAAWGWQSAFIAAGVLGFIWVIFWLRMPKNPRVKLAEESAALAQAEKEEARASIPWRKLLAYRQSWSLILVRFLTDPIWWFFLFWLPDFFSKHFGYNIKESALPLIVIYALVTVLSILGGTLTKFLANRGWSLNKVRKISMLIFACCVVPVIFVQYFDMWTIVAVLGLAGGAHQAWSASVYTLGSDMFPKSDVASITGLSGMAGQIGSVLFQTAVGLTLSWFAAQGNASHGYDIIFMVCGSAYLAAFVIFTLIIPNIKMVSPREN</sequence>
<keyword evidence="4" id="KW-0472">Membrane</keyword>
<dbReference type="AlphaFoldDB" id="A0A2N8HBT3"/>
<comment type="subcellular location">
    <subcellularLocation>
        <location evidence="1">Membrane</location>
        <topology evidence="1">Multi-pass membrane protein</topology>
    </subcellularLocation>
</comment>
<dbReference type="CDD" id="cd17319">
    <property type="entry name" value="MFS_ExuT_GudP_like"/>
    <property type="match status" value="1"/>
</dbReference>
<dbReference type="InterPro" id="IPR036259">
    <property type="entry name" value="MFS_trans_sf"/>
</dbReference>